<proteinExistence type="predicted"/>
<sequence length="30" mass="3601">MIKSESLMNDKTKNHAKSMVFRTVYDFKNH</sequence>
<reference evidence="1 2" key="1">
    <citation type="submission" date="2018-06" db="EMBL/GenBank/DDBJ databases">
        <authorList>
            <consortium name="Pathogen Informatics"/>
            <person name="Doyle S."/>
        </authorList>
    </citation>
    <scope>NUCLEOTIDE SEQUENCE [LARGE SCALE GENOMIC DNA]</scope>
    <source>
        <strain evidence="1 2">NCTC9426</strain>
    </source>
</reference>
<evidence type="ECO:0000313" key="1">
    <source>
        <dbReference type="EMBL" id="STY94114.1"/>
    </source>
</evidence>
<accession>A0A378Q145</accession>
<name>A0A378Q145_MORBO</name>
<protein>
    <submittedName>
        <fullName evidence="1">Uncharacterized protein</fullName>
    </submittedName>
</protein>
<dbReference type="AlphaFoldDB" id="A0A378Q145"/>
<evidence type="ECO:0000313" key="2">
    <source>
        <dbReference type="Proteomes" id="UP000254133"/>
    </source>
</evidence>
<dbReference type="EMBL" id="UGPZ01000003">
    <property type="protein sequence ID" value="STY94114.1"/>
    <property type="molecule type" value="Genomic_DNA"/>
</dbReference>
<dbReference type="Proteomes" id="UP000254133">
    <property type="component" value="Unassembled WGS sequence"/>
</dbReference>
<gene>
    <name evidence="1" type="ORF">NCTC9426_02850</name>
</gene>
<organism evidence="1 2">
    <name type="scientific">Moraxella bovis</name>
    <dbReference type="NCBI Taxonomy" id="476"/>
    <lineage>
        <taxon>Bacteria</taxon>
        <taxon>Pseudomonadati</taxon>
        <taxon>Pseudomonadota</taxon>
        <taxon>Gammaproteobacteria</taxon>
        <taxon>Moraxellales</taxon>
        <taxon>Moraxellaceae</taxon>
        <taxon>Moraxella</taxon>
    </lineage>
</organism>